<organism evidence="1 3">
    <name type="scientific">Medicago truncatula</name>
    <name type="common">Barrel medic</name>
    <name type="synonym">Medicago tribuloides</name>
    <dbReference type="NCBI Taxonomy" id="3880"/>
    <lineage>
        <taxon>Eukaryota</taxon>
        <taxon>Viridiplantae</taxon>
        <taxon>Streptophyta</taxon>
        <taxon>Embryophyta</taxon>
        <taxon>Tracheophyta</taxon>
        <taxon>Spermatophyta</taxon>
        <taxon>Magnoliopsida</taxon>
        <taxon>eudicotyledons</taxon>
        <taxon>Gunneridae</taxon>
        <taxon>Pentapetalae</taxon>
        <taxon>rosids</taxon>
        <taxon>fabids</taxon>
        <taxon>Fabales</taxon>
        <taxon>Fabaceae</taxon>
        <taxon>Papilionoideae</taxon>
        <taxon>50 kb inversion clade</taxon>
        <taxon>NPAAA clade</taxon>
        <taxon>Hologalegina</taxon>
        <taxon>IRL clade</taxon>
        <taxon>Trifolieae</taxon>
        <taxon>Medicago</taxon>
    </lineage>
</organism>
<keyword evidence="3" id="KW-1185">Reference proteome</keyword>
<dbReference type="EnsemblPlants" id="KEH27430">
    <property type="protein sequence ID" value="KEH27430"/>
    <property type="gene ID" value="MTR_5g010097"/>
</dbReference>
<protein>
    <submittedName>
        <fullName evidence="1 2">Uncharacterized protein</fullName>
    </submittedName>
</protein>
<accession>A0A072UNL5</accession>
<reference evidence="1 3" key="1">
    <citation type="journal article" date="2011" name="Nature">
        <title>The Medicago genome provides insight into the evolution of rhizobial symbioses.</title>
        <authorList>
            <person name="Young N.D."/>
            <person name="Debelle F."/>
            <person name="Oldroyd G.E."/>
            <person name="Geurts R."/>
            <person name="Cannon S.B."/>
            <person name="Udvardi M.K."/>
            <person name="Benedito V.A."/>
            <person name="Mayer K.F."/>
            <person name="Gouzy J."/>
            <person name="Schoof H."/>
            <person name="Van de Peer Y."/>
            <person name="Proost S."/>
            <person name="Cook D.R."/>
            <person name="Meyers B.C."/>
            <person name="Spannagl M."/>
            <person name="Cheung F."/>
            <person name="De Mita S."/>
            <person name="Krishnakumar V."/>
            <person name="Gundlach H."/>
            <person name="Zhou S."/>
            <person name="Mudge J."/>
            <person name="Bharti A.K."/>
            <person name="Murray J.D."/>
            <person name="Naoumkina M.A."/>
            <person name="Rosen B."/>
            <person name="Silverstein K.A."/>
            <person name="Tang H."/>
            <person name="Rombauts S."/>
            <person name="Zhao P.X."/>
            <person name="Zhou P."/>
            <person name="Barbe V."/>
            <person name="Bardou P."/>
            <person name="Bechner M."/>
            <person name="Bellec A."/>
            <person name="Berger A."/>
            <person name="Berges H."/>
            <person name="Bidwell S."/>
            <person name="Bisseling T."/>
            <person name="Choisne N."/>
            <person name="Couloux A."/>
            <person name="Denny R."/>
            <person name="Deshpande S."/>
            <person name="Dai X."/>
            <person name="Doyle J.J."/>
            <person name="Dudez A.M."/>
            <person name="Farmer A.D."/>
            <person name="Fouteau S."/>
            <person name="Franken C."/>
            <person name="Gibelin C."/>
            <person name="Gish J."/>
            <person name="Goldstein S."/>
            <person name="Gonzalez A.J."/>
            <person name="Green P.J."/>
            <person name="Hallab A."/>
            <person name="Hartog M."/>
            <person name="Hua A."/>
            <person name="Humphray S.J."/>
            <person name="Jeong D.H."/>
            <person name="Jing Y."/>
            <person name="Jocker A."/>
            <person name="Kenton S.M."/>
            <person name="Kim D.J."/>
            <person name="Klee K."/>
            <person name="Lai H."/>
            <person name="Lang C."/>
            <person name="Lin S."/>
            <person name="Macmil S.L."/>
            <person name="Magdelenat G."/>
            <person name="Matthews L."/>
            <person name="McCorrison J."/>
            <person name="Monaghan E.L."/>
            <person name="Mun J.H."/>
            <person name="Najar F.Z."/>
            <person name="Nicholson C."/>
            <person name="Noirot C."/>
            <person name="O'Bleness M."/>
            <person name="Paule C.R."/>
            <person name="Poulain J."/>
            <person name="Prion F."/>
            <person name="Qin B."/>
            <person name="Qu C."/>
            <person name="Retzel E.F."/>
            <person name="Riddle C."/>
            <person name="Sallet E."/>
            <person name="Samain S."/>
            <person name="Samson N."/>
            <person name="Sanders I."/>
            <person name="Saurat O."/>
            <person name="Scarpelli C."/>
            <person name="Schiex T."/>
            <person name="Segurens B."/>
            <person name="Severin A.J."/>
            <person name="Sherrier D.J."/>
            <person name="Shi R."/>
            <person name="Sims S."/>
            <person name="Singer S.R."/>
            <person name="Sinharoy S."/>
            <person name="Sterck L."/>
            <person name="Viollet A."/>
            <person name="Wang B.B."/>
            <person name="Wang K."/>
            <person name="Wang M."/>
            <person name="Wang X."/>
            <person name="Warfsmann J."/>
            <person name="Weissenbach J."/>
            <person name="White D.D."/>
            <person name="White J.D."/>
            <person name="Wiley G.B."/>
            <person name="Wincker P."/>
            <person name="Xing Y."/>
            <person name="Yang L."/>
            <person name="Yao Z."/>
            <person name="Ying F."/>
            <person name="Zhai J."/>
            <person name="Zhou L."/>
            <person name="Zuber A."/>
            <person name="Denarie J."/>
            <person name="Dixon R.A."/>
            <person name="May G.D."/>
            <person name="Schwartz D.C."/>
            <person name="Rogers J."/>
            <person name="Quetier F."/>
            <person name="Town C.D."/>
            <person name="Roe B.A."/>
        </authorList>
    </citation>
    <scope>NUCLEOTIDE SEQUENCE [LARGE SCALE GENOMIC DNA]</scope>
    <source>
        <strain evidence="1">A17</strain>
        <strain evidence="2 3">cv. Jemalong A17</strain>
    </source>
</reference>
<sequence>MYADLRNPHTDTVIGEKQWMWTNMVSWPHQTLMSEKIGNKVIAIFDACRKARSLVTLPFDRTTFDFGIK</sequence>
<reference evidence="2" key="3">
    <citation type="submission" date="2015-04" db="UniProtKB">
        <authorList>
            <consortium name="EnsemblPlants"/>
        </authorList>
    </citation>
    <scope>IDENTIFICATION</scope>
    <source>
        <strain evidence="2">cv. Jemalong A17</strain>
    </source>
</reference>
<proteinExistence type="predicted"/>
<evidence type="ECO:0000313" key="1">
    <source>
        <dbReference type="EMBL" id="KEH27430.1"/>
    </source>
</evidence>
<reference evidence="1 3" key="2">
    <citation type="journal article" date="2014" name="BMC Genomics">
        <title>An improved genome release (version Mt4.0) for the model legume Medicago truncatula.</title>
        <authorList>
            <person name="Tang H."/>
            <person name="Krishnakumar V."/>
            <person name="Bidwell S."/>
            <person name="Rosen B."/>
            <person name="Chan A."/>
            <person name="Zhou S."/>
            <person name="Gentzbittel L."/>
            <person name="Childs K.L."/>
            <person name="Yandell M."/>
            <person name="Gundlach H."/>
            <person name="Mayer K.F."/>
            <person name="Schwartz D.C."/>
            <person name="Town C.D."/>
        </authorList>
    </citation>
    <scope>GENOME REANNOTATION</scope>
    <source>
        <strain evidence="1">A17</strain>
        <strain evidence="2 3">cv. Jemalong A17</strain>
    </source>
</reference>
<name>A0A072UNL5_MEDTR</name>
<gene>
    <name evidence="1" type="ordered locus">MTR_5g010097</name>
</gene>
<dbReference type="AlphaFoldDB" id="A0A072UNL5"/>
<dbReference type="Proteomes" id="UP000002051">
    <property type="component" value="Chromosome 5"/>
</dbReference>
<dbReference type="HOGENOM" id="CLU_2779687_0_0_1"/>
<evidence type="ECO:0000313" key="2">
    <source>
        <dbReference type="EnsemblPlants" id="KEH27430"/>
    </source>
</evidence>
<evidence type="ECO:0000313" key="3">
    <source>
        <dbReference type="Proteomes" id="UP000002051"/>
    </source>
</evidence>
<dbReference type="EMBL" id="CM001221">
    <property type="protein sequence ID" value="KEH27430.1"/>
    <property type="molecule type" value="Genomic_DNA"/>
</dbReference>